<dbReference type="EMBL" id="CP037933">
    <property type="protein sequence ID" value="QBN18766.1"/>
    <property type="molecule type" value="Genomic_DNA"/>
</dbReference>
<organism evidence="4 5">
    <name type="scientific">Flavobacterium nackdongense</name>
    <dbReference type="NCBI Taxonomy" id="2547394"/>
    <lineage>
        <taxon>Bacteria</taxon>
        <taxon>Pseudomonadati</taxon>
        <taxon>Bacteroidota</taxon>
        <taxon>Flavobacteriia</taxon>
        <taxon>Flavobacteriales</taxon>
        <taxon>Flavobacteriaceae</taxon>
        <taxon>Flavobacterium</taxon>
    </lineage>
</organism>
<dbReference type="Proteomes" id="UP000291124">
    <property type="component" value="Chromosome"/>
</dbReference>
<dbReference type="InterPro" id="IPR011108">
    <property type="entry name" value="RMMBL"/>
</dbReference>
<protein>
    <submittedName>
        <fullName evidence="4">MBL fold metallo-hydrolase</fullName>
    </submittedName>
</protein>
<dbReference type="InterPro" id="IPR022712">
    <property type="entry name" value="Beta_Casp"/>
</dbReference>
<keyword evidence="5" id="KW-1185">Reference proteome</keyword>
<dbReference type="PANTHER" id="PTHR11203">
    <property type="entry name" value="CLEAVAGE AND POLYADENYLATION SPECIFICITY FACTOR FAMILY MEMBER"/>
    <property type="match status" value="1"/>
</dbReference>
<dbReference type="Pfam" id="PF07521">
    <property type="entry name" value="RMMBL"/>
    <property type="match status" value="1"/>
</dbReference>
<gene>
    <name evidence="4" type="ORF">E1750_08100</name>
</gene>
<dbReference type="AlphaFoldDB" id="A0A4P6Y7X0"/>
<evidence type="ECO:0000313" key="5">
    <source>
        <dbReference type="Proteomes" id="UP000291124"/>
    </source>
</evidence>
<dbReference type="InterPro" id="IPR050698">
    <property type="entry name" value="MBL"/>
</dbReference>
<evidence type="ECO:0000313" key="4">
    <source>
        <dbReference type="EMBL" id="QBN18766.1"/>
    </source>
</evidence>
<feature type="domain" description="Metallo-beta-lactamase" evidence="2">
    <location>
        <begin position="13"/>
        <end position="242"/>
    </location>
</feature>
<dbReference type="OrthoDB" id="9803916at2"/>
<evidence type="ECO:0000256" key="1">
    <source>
        <dbReference type="ARBA" id="ARBA00022801"/>
    </source>
</evidence>
<dbReference type="InterPro" id="IPR001279">
    <property type="entry name" value="Metallo-B-lactamas"/>
</dbReference>
<dbReference type="SUPFAM" id="SSF56281">
    <property type="entry name" value="Metallo-hydrolase/oxidoreductase"/>
    <property type="match status" value="1"/>
</dbReference>
<reference evidence="5" key="1">
    <citation type="submission" date="2019-03" db="EMBL/GenBank/DDBJ databases">
        <title>Flavobacterium sp.</title>
        <authorList>
            <person name="Kim H."/>
        </authorList>
    </citation>
    <scope>NUCLEOTIDE SEQUENCE [LARGE SCALE GENOMIC DNA]</scope>
    <source>
        <strain evidence="5">GS13</strain>
    </source>
</reference>
<dbReference type="Pfam" id="PF10996">
    <property type="entry name" value="Beta-Casp"/>
    <property type="match status" value="1"/>
</dbReference>
<dbReference type="RefSeq" id="WP_133276288.1">
    <property type="nucleotide sequence ID" value="NZ_CP037933.1"/>
</dbReference>
<proteinExistence type="predicted"/>
<evidence type="ECO:0000259" key="3">
    <source>
        <dbReference type="SMART" id="SM01027"/>
    </source>
</evidence>
<feature type="domain" description="Beta-Casp" evidence="3">
    <location>
        <begin position="247"/>
        <end position="366"/>
    </location>
</feature>
<dbReference type="PANTHER" id="PTHR11203:SF37">
    <property type="entry name" value="INTEGRATOR COMPLEX SUBUNIT 11"/>
    <property type="match status" value="1"/>
</dbReference>
<dbReference type="InterPro" id="IPR036866">
    <property type="entry name" value="RibonucZ/Hydroxyglut_hydro"/>
</dbReference>
<dbReference type="Gene3D" id="3.40.50.10890">
    <property type="match status" value="1"/>
</dbReference>
<dbReference type="GO" id="GO:0016787">
    <property type="term" value="F:hydrolase activity"/>
    <property type="evidence" value="ECO:0007669"/>
    <property type="project" value="UniProtKB-KW"/>
</dbReference>
<dbReference type="Gene3D" id="3.60.15.10">
    <property type="entry name" value="Ribonuclease Z/Hydroxyacylglutathione hydrolase-like"/>
    <property type="match status" value="1"/>
</dbReference>
<dbReference type="SMART" id="SM00849">
    <property type="entry name" value="Lactamase_B"/>
    <property type="match status" value="1"/>
</dbReference>
<dbReference type="Pfam" id="PF00753">
    <property type="entry name" value="Lactamase_B"/>
    <property type="match status" value="1"/>
</dbReference>
<dbReference type="SMART" id="SM01027">
    <property type="entry name" value="Beta-Casp"/>
    <property type="match status" value="1"/>
</dbReference>
<name>A0A4P6Y7X0_9FLAO</name>
<dbReference type="CDD" id="cd16295">
    <property type="entry name" value="TTHA0252-CPSF-like_MBL-fold"/>
    <property type="match status" value="1"/>
</dbReference>
<accession>A0A4P6Y7X0</accession>
<keyword evidence="1 4" id="KW-0378">Hydrolase</keyword>
<sequence length="456" mass="51582">MKVKFIGGAGTVTGSKTLIESNGIRILIDCGQFQGIKSLRELNWEPLPILPSTIDFVLLTHGHMDHCGWLPRLVDQGFKGKIYCTSPTKDIAKLILLDSAKIQEEEAFKANKEHYSKHEIAEPLYDIKQAEAVFPLFRVIKTNEKIPLDAEISAVFTNAGHIIGACSITLVLENKTLVFSGDIGRDNDILMYPPTKPKKGNYIFLESTYGNRLHPETDAKAELEMYINNTVEKGGTIIIPSFAVERAQTIMYLLWQLKTEDKIPNIPYIIDTPMGIRVLDIFENNRKWHKLSEQEYVGMCKMFTMNADYEETIETIYNPEPKVVIAASGMITGGRVLSYLERYIGLPETTVIIIGYQAEGTRGRKLLEGAKEIKFYGKYYEVKATILEIEGLSAHGDQQDLLNWLSELENIPNAFGTQKVFLVHGENEAFEELSHKINEKYGFDCVIPQMNQEFEL</sequence>
<dbReference type="KEGG" id="fnk:E1750_08100"/>
<evidence type="ECO:0000259" key="2">
    <source>
        <dbReference type="SMART" id="SM00849"/>
    </source>
</evidence>
<dbReference type="GO" id="GO:0004521">
    <property type="term" value="F:RNA endonuclease activity"/>
    <property type="evidence" value="ECO:0007669"/>
    <property type="project" value="TreeGrafter"/>
</dbReference>